<dbReference type="RefSeq" id="WP_379481348.1">
    <property type="nucleotide sequence ID" value="NZ_JBHLTL010000006.1"/>
</dbReference>
<proteinExistence type="predicted"/>
<dbReference type="InterPro" id="IPR007833">
    <property type="entry name" value="Capsule_polysaccharide_synth"/>
</dbReference>
<evidence type="ECO:0000313" key="2">
    <source>
        <dbReference type="Proteomes" id="UP001589943"/>
    </source>
</evidence>
<protein>
    <submittedName>
        <fullName evidence="1">Capsular biosynthesis protein</fullName>
    </submittedName>
</protein>
<dbReference type="Pfam" id="PF05159">
    <property type="entry name" value="Capsule_synth"/>
    <property type="match status" value="1"/>
</dbReference>
<comment type="caution">
    <text evidence="1">The sequence shown here is derived from an EMBL/GenBank/DDBJ whole genome shotgun (WGS) entry which is preliminary data.</text>
</comment>
<name>A0ABV6PJ90_9SPHN</name>
<gene>
    <name evidence="1" type="ORF">ACFFF7_10735</name>
</gene>
<accession>A0ABV6PJ90</accession>
<sequence>MQTRHFLFLQGLPGPAFRCIARRLETQGHRTSRINFTGGDLADWHFRGTAYRGGTSDFGTWLRHRIGQEQVTDLVLLGDRRPLHRQAIDAAQQSGIDVHVFEEGYLRPNSVTIERWRGGQPWEPPTSLAACQVLAANTVFVEAGIENRFIRRWREAVMYWIWTVLLMPAFPRYRSHRQLSAVNEMLAWLRRYLRRSREYDASGQALADLGNRPFFLFPLQLDGDAQLVYRSPFAAMEQAVSAVFASFASHAPDDLHLLVKRHPFDPDPRRWRRRIGVLAAEAGLSCRVHFVEFADLDALLAQCRGVVTVNSTVGGLALRQGRAVHVLGQALYAMPGLATAGPLAPFWTAPQPVAPDDFAIFAGALWQECLVNAGFHGKDALARLAAEAAQRLGRE</sequence>
<dbReference type="Proteomes" id="UP001589943">
    <property type="component" value="Unassembled WGS sequence"/>
</dbReference>
<evidence type="ECO:0000313" key="1">
    <source>
        <dbReference type="EMBL" id="MFC0589890.1"/>
    </source>
</evidence>
<keyword evidence="2" id="KW-1185">Reference proteome</keyword>
<reference evidence="1 2" key="1">
    <citation type="submission" date="2024-09" db="EMBL/GenBank/DDBJ databases">
        <authorList>
            <person name="Sun Q."/>
            <person name="Mori K."/>
        </authorList>
    </citation>
    <scope>NUCLEOTIDE SEQUENCE [LARGE SCALE GENOMIC DNA]</scope>
    <source>
        <strain evidence="1 2">NCAIM B.02537</strain>
    </source>
</reference>
<dbReference type="EMBL" id="JBHLTL010000006">
    <property type="protein sequence ID" value="MFC0589890.1"/>
    <property type="molecule type" value="Genomic_DNA"/>
</dbReference>
<organism evidence="1 2">
    <name type="scientific">Novosphingobium aquiterrae</name>
    <dbReference type="NCBI Taxonomy" id="624388"/>
    <lineage>
        <taxon>Bacteria</taxon>
        <taxon>Pseudomonadati</taxon>
        <taxon>Pseudomonadota</taxon>
        <taxon>Alphaproteobacteria</taxon>
        <taxon>Sphingomonadales</taxon>
        <taxon>Sphingomonadaceae</taxon>
        <taxon>Novosphingobium</taxon>
    </lineage>
</organism>